<organism evidence="5 6">
    <name type="scientific">Shinella lacus</name>
    <dbReference type="NCBI Taxonomy" id="2654216"/>
    <lineage>
        <taxon>Bacteria</taxon>
        <taxon>Pseudomonadati</taxon>
        <taxon>Pseudomonadota</taxon>
        <taxon>Alphaproteobacteria</taxon>
        <taxon>Hyphomicrobiales</taxon>
        <taxon>Rhizobiaceae</taxon>
        <taxon>Shinella</taxon>
    </lineage>
</organism>
<dbReference type="EMBL" id="WHSB02000001">
    <property type="protein sequence ID" value="MCQ4628774.1"/>
    <property type="molecule type" value="Genomic_DNA"/>
</dbReference>
<evidence type="ECO:0000256" key="3">
    <source>
        <dbReference type="ARBA" id="ARBA00023163"/>
    </source>
</evidence>
<dbReference type="InterPro" id="IPR035418">
    <property type="entry name" value="AraC-bd_2"/>
</dbReference>
<dbReference type="InterPro" id="IPR018062">
    <property type="entry name" value="HTH_AraC-typ_CS"/>
</dbReference>
<dbReference type="InterPro" id="IPR009057">
    <property type="entry name" value="Homeodomain-like_sf"/>
</dbReference>
<gene>
    <name evidence="5" type="ORF">GB927_001925</name>
</gene>
<feature type="domain" description="HTH araC/xylS-type" evidence="4">
    <location>
        <begin position="207"/>
        <end position="308"/>
    </location>
</feature>
<keyword evidence="1" id="KW-0805">Transcription regulation</keyword>
<keyword evidence="2" id="KW-0238">DNA-binding</keyword>
<dbReference type="SMART" id="SM00342">
    <property type="entry name" value="HTH_ARAC"/>
    <property type="match status" value="1"/>
</dbReference>
<evidence type="ECO:0000313" key="5">
    <source>
        <dbReference type="EMBL" id="MCQ4628774.1"/>
    </source>
</evidence>
<dbReference type="Gene3D" id="1.10.10.60">
    <property type="entry name" value="Homeodomain-like"/>
    <property type="match status" value="1"/>
</dbReference>
<protein>
    <submittedName>
        <fullName evidence="5">AraC family transcriptional regulator</fullName>
    </submittedName>
</protein>
<evidence type="ECO:0000256" key="2">
    <source>
        <dbReference type="ARBA" id="ARBA00023125"/>
    </source>
</evidence>
<dbReference type="SUPFAM" id="SSF46689">
    <property type="entry name" value="Homeodomain-like"/>
    <property type="match status" value="1"/>
</dbReference>
<dbReference type="InterPro" id="IPR050204">
    <property type="entry name" value="AraC_XylS_family_regulators"/>
</dbReference>
<keyword evidence="3" id="KW-0804">Transcription</keyword>
<keyword evidence="6" id="KW-1185">Reference proteome</keyword>
<evidence type="ECO:0000313" key="6">
    <source>
        <dbReference type="Proteomes" id="UP000996601"/>
    </source>
</evidence>
<dbReference type="PANTHER" id="PTHR46796">
    <property type="entry name" value="HTH-TYPE TRANSCRIPTIONAL ACTIVATOR RHAS-RELATED"/>
    <property type="match status" value="1"/>
</dbReference>
<reference evidence="5" key="1">
    <citation type="submission" date="2021-07" db="EMBL/GenBank/DDBJ databases">
        <title>Shinella sp. nov., a novel member of the genus Shinella from water.</title>
        <authorList>
            <person name="Deng Y."/>
        </authorList>
    </citation>
    <scope>NUCLEOTIDE SEQUENCE</scope>
    <source>
        <strain evidence="5">CPCC 100929</strain>
    </source>
</reference>
<dbReference type="InterPro" id="IPR018060">
    <property type="entry name" value="HTH_AraC"/>
</dbReference>
<dbReference type="Proteomes" id="UP000996601">
    <property type="component" value="Unassembled WGS sequence"/>
</dbReference>
<evidence type="ECO:0000256" key="1">
    <source>
        <dbReference type="ARBA" id="ARBA00023015"/>
    </source>
</evidence>
<proteinExistence type="predicted"/>
<dbReference type="PROSITE" id="PS00041">
    <property type="entry name" value="HTH_ARAC_FAMILY_1"/>
    <property type="match status" value="1"/>
</dbReference>
<dbReference type="PROSITE" id="PS01124">
    <property type="entry name" value="HTH_ARAC_FAMILY_2"/>
    <property type="match status" value="1"/>
</dbReference>
<dbReference type="RefSeq" id="WP_256114848.1">
    <property type="nucleotide sequence ID" value="NZ_WHSB02000001.1"/>
</dbReference>
<dbReference type="Pfam" id="PF14525">
    <property type="entry name" value="AraC_binding_2"/>
    <property type="match status" value="1"/>
</dbReference>
<comment type="caution">
    <text evidence="5">The sequence shown here is derived from an EMBL/GenBank/DDBJ whole genome shotgun (WGS) entry which is preliminary data.</text>
</comment>
<dbReference type="Pfam" id="PF12833">
    <property type="entry name" value="HTH_18"/>
    <property type="match status" value="1"/>
</dbReference>
<dbReference type="PANTHER" id="PTHR46796:SF6">
    <property type="entry name" value="ARAC SUBFAMILY"/>
    <property type="match status" value="1"/>
</dbReference>
<name>A0ABT1R0S0_9HYPH</name>
<accession>A0ABT1R0S0</accession>
<sequence length="312" mass="34460">MSVVQFSTRDTAENLRRELVEAVYNGHVRTGLDFHGEGPVEIDVALRGVGDVHIAFANTTPVTLVTPSDEEDLLYLSVAGGNGVHDARGEDLYIRPGDVNVMRRDRTTVTTVAERSSCLSIAIPRRLVVDRISSSDNLLKTRSLRDPAAHLLNSYAVSLLHNHVDIPEADQAVFAAHLVDLAVLMLGAKRDSGQQARRNGVRAARLQAIKADIAVHLCDPRLSLEWLARRHGISVPYVRALFYEEGTSFTDHVTAERLDHVHGLLGDPGFRHHTIAAIALMVGFGDISWFNQVFRRRFQATPSDIRQSIVSN</sequence>
<evidence type="ECO:0000259" key="4">
    <source>
        <dbReference type="PROSITE" id="PS01124"/>
    </source>
</evidence>